<organism evidence="3 4">
    <name type="scientific">Falsiroseomonas selenitidurans</name>
    <dbReference type="NCBI Taxonomy" id="2716335"/>
    <lineage>
        <taxon>Bacteria</taxon>
        <taxon>Pseudomonadati</taxon>
        <taxon>Pseudomonadota</taxon>
        <taxon>Alphaproteobacteria</taxon>
        <taxon>Acetobacterales</taxon>
        <taxon>Roseomonadaceae</taxon>
        <taxon>Falsiroseomonas</taxon>
    </lineage>
</organism>
<protein>
    <submittedName>
        <fullName evidence="3">YciI family protein</fullName>
    </submittedName>
</protein>
<name>A0ABX1E4A1_9PROT</name>
<evidence type="ECO:0000313" key="4">
    <source>
        <dbReference type="Proteomes" id="UP000787635"/>
    </source>
</evidence>
<dbReference type="PANTHER" id="PTHR33606">
    <property type="entry name" value="PROTEIN YCII"/>
    <property type="match status" value="1"/>
</dbReference>
<dbReference type="RefSeq" id="WP_168031671.1">
    <property type="nucleotide sequence ID" value="NZ_JAAVNE010000021.1"/>
</dbReference>
<dbReference type="Gene3D" id="3.30.70.1060">
    <property type="entry name" value="Dimeric alpha+beta barrel"/>
    <property type="match status" value="1"/>
</dbReference>
<dbReference type="Proteomes" id="UP000787635">
    <property type="component" value="Unassembled WGS sequence"/>
</dbReference>
<evidence type="ECO:0000313" key="3">
    <source>
        <dbReference type="EMBL" id="NKC32029.1"/>
    </source>
</evidence>
<sequence length="111" mass="11864">MLFLIHCTQVADGDAIRDAHYEAHRAYLRASPVDIKLAGPMVSDDGETKIGSVFIVDVPDRAAAEAFSAADPFAANGLFERVLVTRFLDITRGRPAFGAPVQEPAPGPAKD</sequence>
<dbReference type="InterPro" id="IPR011008">
    <property type="entry name" value="Dimeric_a/b-barrel"/>
</dbReference>
<comment type="caution">
    <text evidence="3">The sequence shown here is derived from an EMBL/GenBank/DDBJ whole genome shotgun (WGS) entry which is preliminary data.</text>
</comment>
<proteinExistence type="inferred from homology"/>
<dbReference type="EMBL" id="JAAVNE010000021">
    <property type="protein sequence ID" value="NKC32029.1"/>
    <property type="molecule type" value="Genomic_DNA"/>
</dbReference>
<dbReference type="SUPFAM" id="SSF54909">
    <property type="entry name" value="Dimeric alpha+beta barrel"/>
    <property type="match status" value="1"/>
</dbReference>
<evidence type="ECO:0000256" key="1">
    <source>
        <dbReference type="ARBA" id="ARBA00007689"/>
    </source>
</evidence>
<reference evidence="3 4" key="1">
    <citation type="submission" date="2020-03" db="EMBL/GenBank/DDBJ databases">
        <title>Roseomonas selenitidurans sp. nov. isolated from urban soil.</title>
        <authorList>
            <person name="Liu H."/>
        </authorList>
    </citation>
    <scope>NUCLEOTIDE SEQUENCE [LARGE SCALE GENOMIC DNA]</scope>
    <source>
        <strain evidence="3 4">BU-1</strain>
    </source>
</reference>
<dbReference type="InterPro" id="IPR005545">
    <property type="entry name" value="YCII"/>
</dbReference>
<feature type="domain" description="YCII-related" evidence="2">
    <location>
        <begin position="1"/>
        <end position="87"/>
    </location>
</feature>
<dbReference type="PANTHER" id="PTHR33606:SF3">
    <property type="entry name" value="PROTEIN YCII"/>
    <property type="match status" value="1"/>
</dbReference>
<dbReference type="InterPro" id="IPR051807">
    <property type="entry name" value="Sec-metab_biosynth-assoc"/>
</dbReference>
<dbReference type="Pfam" id="PF03795">
    <property type="entry name" value="YCII"/>
    <property type="match status" value="1"/>
</dbReference>
<gene>
    <name evidence="3" type="ORF">HEQ75_14280</name>
</gene>
<accession>A0ABX1E4A1</accession>
<comment type="similarity">
    <text evidence="1">Belongs to the YciI family.</text>
</comment>
<evidence type="ECO:0000259" key="2">
    <source>
        <dbReference type="Pfam" id="PF03795"/>
    </source>
</evidence>
<keyword evidence="4" id="KW-1185">Reference proteome</keyword>